<sequence>MNARNFIRKGPSFFCDFTSHPNRLPQNALQSSKPDRAKEIAATAVSRLICLAPDGTRTILSAATWKPTSASTPPGNSPPDVKEEIKSMRDLEGVLFLVWALNCLTIQHLEPVRCHKTSSSHRLYPGCCLPSLKYVM</sequence>
<organism evidence="1 2">
    <name type="scientific">Suillus luteus UH-Slu-Lm8-n1</name>
    <dbReference type="NCBI Taxonomy" id="930992"/>
    <lineage>
        <taxon>Eukaryota</taxon>
        <taxon>Fungi</taxon>
        <taxon>Dikarya</taxon>
        <taxon>Basidiomycota</taxon>
        <taxon>Agaricomycotina</taxon>
        <taxon>Agaricomycetes</taxon>
        <taxon>Agaricomycetidae</taxon>
        <taxon>Boletales</taxon>
        <taxon>Suillineae</taxon>
        <taxon>Suillaceae</taxon>
        <taxon>Suillus</taxon>
    </lineage>
</organism>
<name>A0A0D0BEF9_9AGAM</name>
<dbReference type="AlphaFoldDB" id="A0A0D0BEF9"/>
<evidence type="ECO:0000313" key="2">
    <source>
        <dbReference type="Proteomes" id="UP000054485"/>
    </source>
</evidence>
<dbReference type="InParanoid" id="A0A0D0BEF9"/>
<dbReference type="OrthoDB" id="10249562at2759"/>
<reference evidence="2" key="2">
    <citation type="submission" date="2015-01" db="EMBL/GenBank/DDBJ databases">
        <title>Evolutionary Origins and Diversification of the Mycorrhizal Mutualists.</title>
        <authorList>
            <consortium name="DOE Joint Genome Institute"/>
            <consortium name="Mycorrhizal Genomics Consortium"/>
            <person name="Kohler A."/>
            <person name="Kuo A."/>
            <person name="Nagy L.G."/>
            <person name="Floudas D."/>
            <person name="Copeland A."/>
            <person name="Barry K.W."/>
            <person name="Cichocki N."/>
            <person name="Veneault-Fourrey C."/>
            <person name="LaButti K."/>
            <person name="Lindquist E.A."/>
            <person name="Lipzen A."/>
            <person name="Lundell T."/>
            <person name="Morin E."/>
            <person name="Murat C."/>
            <person name="Riley R."/>
            <person name="Ohm R."/>
            <person name="Sun H."/>
            <person name="Tunlid A."/>
            <person name="Henrissat B."/>
            <person name="Grigoriev I.V."/>
            <person name="Hibbett D.S."/>
            <person name="Martin F."/>
        </authorList>
    </citation>
    <scope>NUCLEOTIDE SEQUENCE [LARGE SCALE GENOMIC DNA]</scope>
    <source>
        <strain evidence="2">UH-Slu-Lm8-n1</strain>
    </source>
</reference>
<dbReference type="EMBL" id="KN835140">
    <property type="protein sequence ID" value="KIK48189.1"/>
    <property type="molecule type" value="Genomic_DNA"/>
</dbReference>
<evidence type="ECO:0000313" key="1">
    <source>
        <dbReference type="EMBL" id="KIK48189.1"/>
    </source>
</evidence>
<dbReference type="Proteomes" id="UP000054485">
    <property type="component" value="Unassembled WGS sequence"/>
</dbReference>
<protein>
    <submittedName>
        <fullName evidence="1">Uncharacterized protein</fullName>
    </submittedName>
</protein>
<dbReference type="HOGENOM" id="CLU_1876809_0_0_1"/>
<accession>A0A0D0BEF9</accession>
<reference evidence="1 2" key="1">
    <citation type="submission" date="2014-04" db="EMBL/GenBank/DDBJ databases">
        <authorList>
            <consortium name="DOE Joint Genome Institute"/>
            <person name="Kuo A."/>
            <person name="Ruytinx J."/>
            <person name="Rineau F."/>
            <person name="Colpaert J."/>
            <person name="Kohler A."/>
            <person name="Nagy L.G."/>
            <person name="Floudas D."/>
            <person name="Copeland A."/>
            <person name="Barry K.W."/>
            <person name="Cichocki N."/>
            <person name="Veneault-Fourrey C."/>
            <person name="LaButti K."/>
            <person name="Lindquist E.A."/>
            <person name="Lipzen A."/>
            <person name="Lundell T."/>
            <person name="Morin E."/>
            <person name="Murat C."/>
            <person name="Sun H."/>
            <person name="Tunlid A."/>
            <person name="Henrissat B."/>
            <person name="Grigoriev I.V."/>
            <person name="Hibbett D.S."/>
            <person name="Martin F."/>
            <person name="Nordberg H.P."/>
            <person name="Cantor M.N."/>
            <person name="Hua S.X."/>
        </authorList>
    </citation>
    <scope>NUCLEOTIDE SEQUENCE [LARGE SCALE GENOMIC DNA]</scope>
    <source>
        <strain evidence="1 2">UH-Slu-Lm8-n1</strain>
    </source>
</reference>
<keyword evidence="2" id="KW-1185">Reference proteome</keyword>
<proteinExistence type="predicted"/>
<gene>
    <name evidence="1" type="ORF">CY34DRAFT_798569</name>
</gene>
<dbReference type="STRING" id="930992.A0A0D0BEF9"/>